<keyword evidence="2" id="KW-0813">Transport</keyword>
<evidence type="ECO:0000256" key="1">
    <source>
        <dbReference type="ARBA" id="ARBA00008520"/>
    </source>
</evidence>
<dbReference type="Gene3D" id="3.40.190.10">
    <property type="entry name" value="Periplasmic binding protein-like II"/>
    <property type="match status" value="2"/>
</dbReference>
<dbReference type="InterPro" id="IPR050490">
    <property type="entry name" value="Bact_solute-bd_prot1"/>
</dbReference>
<comment type="similarity">
    <text evidence="1">Belongs to the bacterial solute-binding protein 1 family.</text>
</comment>
<gene>
    <name evidence="5" type="ORF">GCM10010916_08650</name>
</gene>
<dbReference type="EMBL" id="BMGR01000002">
    <property type="protein sequence ID" value="GGF93561.1"/>
    <property type="molecule type" value="Genomic_DNA"/>
</dbReference>
<dbReference type="PANTHER" id="PTHR43649:SF34">
    <property type="entry name" value="ABC TRANSPORTER PERIPLASMIC-BINDING PROTEIN YCJN-RELATED"/>
    <property type="match status" value="1"/>
</dbReference>
<reference evidence="5" key="2">
    <citation type="submission" date="2020-09" db="EMBL/GenBank/DDBJ databases">
        <authorList>
            <person name="Sun Q."/>
            <person name="Zhou Y."/>
        </authorList>
    </citation>
    <scope>NUCLEOTIDE SEQUENCE</scope>
    <source>
        <strain evidence="5">CGMCC 1.12987</strain>
    </source>
</reference>
<dbReference type="RefSeq" id="WP_188529354.1">
    <property type="nucleotide sequence ID" value="NZ_BMGR01000002.1"/>
</dbReference>
<protein>
    <submittedName>
        <fullName evidence="5">Sugar ABC transporter substrate-binding protein</fullName>
    </submittedName>
</protein>
<feature type="signal peptide" evidence="4">
    <location>
        <begin position="1"/>
        <end position="30"/>
    </location>
</feature>
<name>A0A917FPL8_9BACL</name>
<evidence type="ECO:0000313" key="5">
    <source>
        <dbReference type="EMBL" id="GGF93561.1"/>
    </source>
</evidence>
<keyword evidence="3 4" id="KW-0732">Signal</keyword>
<evidence type="ECO:0000256" key="2">
    <source>
        <dbReference type="ARBA" id="ARBA00022448"/>
    </source>
</evidence>
<dbReference type="Proteomes" id="UP000644756">
    <property type="component" value="Unassembled WGS sequence"/>
</dbReference>
<keyword evidence="6" id="KW-1185">Reference proteome</keyword>
<dbReference type="PROSITE" id="PS51257">
    <property type="entry name" value="PROKAR_LIPOPROTEIN"/>
    <property type="match status" value="1"/>
</dbReference>
<dbReference type="SUPFAM" id="SSF53850">
    <property type="entry name" value="Periplasmic binding protein-like II"/>
    <property type="match status" value="1"/>
</dbReference>
<evidence type="ECO:0000256" key="3">
    <source>
        <dbReference type="ARBA" id="ARBA00022729"/>
    </source>
</evidence>
<dbReference type="InterPro" id="IPR006059">
    <property type="entry name" value="SBP"/>
</dbReference>
<feature type="chain" id="PRO_5039584734" evidence="4">
    <location>
        <begin position="31"/>
        <end position="489"/>
    </location>
</feature>
<sequence>MAKKFFLSVLMVVMASVLILSGCSNGNNSAGGGSKVVNVAVGSFATSSLTMIKDEWEARTGATMNIIEIPFGSLYEKLVTSFATGTNSYDVVVYPSNWLSDFVEGNYIQDLEPFMAEKNNWDDIIPAFANMQKFDGKRYAVPIDGDSIIMYYRKDALENEEYKKQFEDKYGYPLAPPTTWAEYRDVAEFFNGWDWDNDGQMNYGALEALAPKNVDGYIYITRAASYAAHPDAKGYLFFDPETMEPQVNNPAFVKALEEWVEIKKFGPPNMVNYGGGEVRGNYVAGQSALAIDWADIGIMAQDPDKSKIKDKIGFALAPGSKEIYNAKTKAWDQQDQVSYAPYLAFSGFTTSITTSASNPELAFDLINSLDTDENALAGVTTPGTARNPYRGKHLEDPAAWENSPTNFFEPKGYLDTIKESYTHPNVQIDLRVLKAGSYLDALGVGIQQALAGEKSSQDALDAVAKEWNRLNEEIGVDNQKKFYLNGYNQ</sequence>
<dbReference type="Pfam" id="PF01547">
    <property type="entry name" value="SBP_bac_1"/>
    <property type="match status" value="1"/>
</dbReference>
<organism evidence="5 6">
    <name type="scientific">Paenibacillus abyssi</name>
    <dbReference type="NCBI Taxonomy" id="1340531"/>
    <lineage>
        <taxon>Bacteria</taxon>
        <taxon>Bacillati</taxon>
        <taxon>Bacillota</taxon>
        <taxon>Bacilli</taxon>
        <taxon>Bacillales</taxon>
        <taxon>Paenibacillaceae</taxon>
        <taxon>Paenibacillus</taxon>
    </lineage>
</organism>
<evidence type="ECO:0000313" key="6">
    <source>
        <dbReference type="Proteomes" id="UP000644756"/>
    </source>
</evidence>
<reference evidence="5" key="1">
    <citation type="journal article" date="2014" name="Int. J. Syst. Evol. Microbiol.">
        <title>Complete genome sequence of Corynebacterium casei LMG S-19264T (=DSM 44701T), isolated from a smear-ripened cheese.</title>
        <authorList>
            <consortium name="US DOE Joint Genome Institute (JGI-PGF)"/>
            <person name="Walter F."/>
            <person name="Albersmeier A."/>
            <person name="Kalinowski J."/>
            <person name="Ruckert C."/>
        </authorList>
    </citation>
    <scope>NUCLEOTIDE SEQUENCE</scope>
    <source>
        <strain evidence="5">CGMCC 1.12987</strain>
    </source>
</reference>
<comment type="caution">
    <text evidence="5">The sequence shown here is derived from an EMBL/GenBank/DDBJ whole genome shotgun (WGS) entry which is preliminary data.</text>
</comment>
<accession>A0A917FPL8</accession>
<proteinExistence type="inferred from homology"/>
<dbReference type="PANTHER" id="PTHR43649">
    <property type="entry name" value="ARABINOSE-BINDING PROTEIN-RELATED"/>
    <property type="match status" value="1"/>
</dbReference>
<dbReference type="AlphaFoldDB" id="A0A917FPL8"/>
<evidence type="ECO:0000256" key="4">
    <source>
        <dbReference type="SAM" id="SignalP"/>
    </source>
</evidence>